<feature type="domain" description="Multidrug resistance protein MdtA-like alpha-helical hairpin" evidence="4">
    <location>
        <begin position="121"/>
        <end position="181"/>
    </location>
</feature>
<comment type="subcellular location">
    <subcellularLocation>
        <location evidence="1">Cell envelope</location>
    </subcellularLocation>
</comment>
<dbReference type="OrthoDB" id="9806939at2"/>
<evidence type="ECO:0000259" key="5">
    <source>
        <dbReference type="Pfam" id="PF25917"/>
    </source>
</evidence>
<organism evidence="8 9">
    <name type="scientific">Phenylobacterium hankyongense</name>
    <dbReference type="NCBI Taxonomy" id="1813876"/>
    <lineage>
        <taxon>Bacteria</taxon>
        <taxon>Pseudomonadati</taxon>
        <taxon>Pseudomonadota</taxon>
        <taxon>Alphaproteobacteria</taxon>
        <taxon>Caulobacterales</taxon>
        <taxon>Caulobacteraceae</taxon>
        <taxon>Phenylobacterium</taxon>
    </lineage>
</organism>
<keyword evidence="9" id="KW-1185">Reference proteome</keyword>
<dbReference type="InterPro" id="IPR058792">
    <property type="entry name" value="Beta-barrel_RND_2"/>
</dbReference>
<feature type="domain" description="Multidrug resistance protein MdtA-like barrel-sandwich hybrid" evidence="5">
    <location>
        <begin position="81"/>
        <end position="218"/>
    </location>
</feature>
<dbReference type="PANTHER" id="PTHR30469">
    <property type="entry name" value="MULTIDRUG RESISTANCE PROTEIN MDTA"/>
    <property type="match status" value="1"/>
</dbReference>
<dbReference type="Pfam" id="PF25967">
    <property type="entry name" value="RND-MFP_C"/>
    <property type="match status" value="1"/>
</dbReference>
<keyword evidence="3" id="KW-0813">Transport</keyword>
<dbReference type="InterPro" id="IPR058624">
    <property type="entry name" value="MdtA-like_HH"/>
</dbReference>
<dbReference type="GO" id="GO:0015562">
    <property type="term" value="F:efflux transmembrane transporter activity"/>
    <property type="evidence" value="ECO:0007669"/>
    <property type="project" value="TreeGrafter"/>
</dbReference>
<gene>
    <name evidence="8" type="ORF">DJ021_12430</name>
</gene>
<dbReference type="InterPro" id="IPR006143">
    <property type="entry name" value="RND_pump_MFP"/>
</dbReference>
<dbReference type="Pfam" id="PF25954">
    <property type="entry name" value="Beta-barrel_RND_2"/>
    <property type="match status" value="1"/>
</dbReference>
<dbReference type="Pfam" id="PF25876">
    <property type="entry name" value="HH_MFP_RND"/>
    <property type="match status" value="1"/>
</dbReference>
<comment type="similarity">
    <text evidence="2">Belongs to the membrane fusion protein (MFP) (TC 8.A.1) family.</text>
</comment>
<evidence type="ECO:0000259" key="7">
    <source>
        <dbReference type="Pfam" id="PF25967"/>
    </source>
</evidence>
<dbReference type="RefSeq" id="WP_111457845.1">
    <property type="nucleotide sequence ID" value="NZ_QFYP01000001.1"/>
</dbReference>
<sequence length="394" mass="41271">MPDPIAAPGRIPTRRLKLAGVAAAAIAVAVAVAGVASRVYADKGLQTWTHEQTIPTVSLIQAADGGSRDLVLPGDVQAFNNAPIHARVGGYLKRWYVDIGSHVTAGQLLAEIDTPDLDQQVMQARADLATAQANQHLSDTTAKRWAGLLAQDAVSRQDADTKEGDLAAKTSAVNASKANLDRLLALESFKRITAPFDGVVTTRNTDIGALITTGSAADPALFTVADQHRLRVYVRVPQIYSALIRPGVTAKLAVPEYPGQVFKAAVVNDAQAVNAQSGTVLVQLQLDNTDGRLKPGEYAQATFNMDSAATTTRIPSSALQFRHDGPVVAVVGPDSHVKLRKVTISRDLGSSVEIGAGLGEGDRIVDNPPESLADGDLVRVMTPAAGKGAANAHA</sequence>
<dbReference type="PANTHER" id="PTHR30469:SF37">
    <property type="entry name" value="RAGD PROTEIN"/>
    <property type="match status" value="1"/>
</dbReference>
<dbReference type="Proteomes" id="UP000249842">
    <property type="component" value="Unassembled WGS sequence"/>
</dbReference>
<evidence type="ECO:0000256" key="2">
    <source>
        <dbReference type="ARBA" id="ARBA00009477"/>
    </source>
</evidence>
<comment type="caution">
    <text evidence="8">The sequence shown here is derived from an EMBL/GenBank/DDBJ whole genome shotgun (WGS) entry which is preliminary data.</text>
</comment>
<dbReference type="GO" id="GO:1990281">
    <property type="term" value="C:efflux pump complex"/>
    <property type="evidence" value="ECO:0007669"/>
    <property type="project" value="TreeGrafter"/>
</dbReference>
<evidence type="ECO:0000256" key="1">
    <source>
        <dbReference type="ARBA" id="ARBA00004196"/>
    </source>
</evidence>
<dbReference type="EMBL" id="QFYP01000001">
    <property type="protein sequence ID" value="RAK60552.1"/>
    <property type="molecule type" value="Genomic_DNA"/>
</dbReference>
<reference evidence="9" key="1">
    <citation type="submission" date="2018-05" db="EMBL/GenBank/DDBJ databases">
        <authorList>
            <person name="Li X."/>
        </authorList>
    </citation>
    <scope>NUCLEOTIDE SEQUENCE [LARGE SCALE GENOMIC DNA]</scope>
    <source>
        <strain evidence="9">HKS-05</strain>
    </source>
</reference>
<protein>
    <submittedName>
        <fullName evidence="8">Efflux RND transporter periplasmic adaptor subunit</fullName>
    </submittedName>
</protein>
<evidence type="ECO:0000259" key="6">
    <source>
        <dbReference type="Pfam" id="PF25954"/>
    </source>
</evidence>
<evidence type="ECO:0000256" key="3">
    <source>
        <dbReference type="ARBA" id="ARBA00022448"/>
    </source>
</evidence>
<name>A0A328AZI4_9CAUL</name>
<dbReference type="Gene3D" id="2.40.50.100">
    <property type="match status" value="1"/>
</dbReference>
<dbReference type="NCBIfam" id="TIGR01730">
    <property type="entry name" value="RND_mfp"/>
    <property type="match status" value="1"/>
</dbReference>
<evidence type="ECO:0000313" key="8">
    <source>
        <dbReference type="EMBL" id="RAK60552.1"/>
    </source>
</evidence>
<dbReference type="Pfam" id="PF25917">
    <property type="entry name" value="BSH_RND"/>
    <property type="match status" value="1"/>
</dbReference>
<evidence type="ECO:0000259" key="4">
    <source>
        <dbReference type="Pfam" id="PF25876"/>
    </source>
</evidence>
<dbReference type="InterPro" id="IPR058627">
    <property type="entry name" value="MdtA-like_C"/>
</dbReference>
<proteinExistence type="inferred from homology"/>
<dbReference type="Gene3D" id="2.40.420.20">
    <property type="match status" value="1"/>
</dbReference>
<dbReference type="AlphaFoldDB" id="A0A328AZI4"/>
<dbReference type="FunFam" id="2.40.30.170:FF:000010">
    <property type="entry name" value="Efflux RND transporter periplasmic adaptor subunit"/>
    <property type="match status" value="1"/>
</dbReference>
<feature type="domain" description="CusB-like beta-barrel" evidence="6">
    <location>
        <begin position="233"/>
        <end position="304"/>
    </location>
</feature>
<dbReference type="SUPFAM" id="SSF111369">
    <property type="entry name" value="HlyD-like secretion proteins"/>
    <property type="match status" value="1"/>
</dbReference>
<accession>A0A328AZI4</accession>
<dbReference type="InterPro" id="IPR058625">
    <property type="entry name" value="MdtA-like_BSH"/>
</dbReference>
<evidence type="ECO:0000313" key="9">
    <source>
        <dbReference type="Proteomes" id="UP000249842"/>
    </source>
</evidence>
<dbReference type="Gene3D" id="2.40.30.170">
    <property type="match status" value="1"/>
</dbReference>
<dbReference type="Gene3D" id="1.10.287.470">
    <property type="entry name" value="Helix hairpin bin"/>
    <property type="match status" value="1"/>
</dbReference>
<feature type="domain" description="Multidrug resistance protein MdtA-like C-terminal permuted SH3" evidence="7">
    <location>
        <begin position="314"/>
        <end position="365"/>
    </location>
</feature>